<dbReference type="HOGENOM" id="CLU_2211061_0_0_1"/>
<accession>A0A0C3PDF6</accession>
<proteinExistence type="predicted"/>
<dbReference type="InParanoid" id="A0A0C3PDF6"/>
<organism evidence="1 2">
    <name type="scientific">Pisolithus tinctorius Marx 270</name>
    <dbReference type="NCBI Taxonomy" id="870435"/>
    <lineage>
        <taxon>Eukaryota</taxon>
        <taxon>Fungi</taxon>
        <taxon>Dikarya</taxon>
        <taxon>Basidiomycota</taxon>
        <taxon>Agaricomycotina</taxon>
        <taxon>Agaricomycetes</taxon>
        <taxon>Agaricomycetidae</taxon>
        <taxon>Boletales</taxon>
        <taxon>Sclerodermatineae</taxon>
        <taxon>Pisolithaceae</taxon>
        <taxon>Pisolithus</taxon>
    </lineage>
</organism>
<protein>
    <submittedName>
        <fullName evidence="1">Uncharacterized protein</fullName>
    </submittedName>
</protein>
<reference evidence="1 2" key="1">
    <citation type="submission" date="2014-04" db="EMBL/GenBank/DDBJ databases">
        <authorList>
            <consortium name="DOE Joint Genome Institute"/>
            <person name="Kuo A."/>
            <person name="Kohler A."/>
            <person name="Costa M.D."/>
            <person name="Nagy L.G."/>
            <person name="Floudas D."/>
            <person name="Copeland A."/>
            <person name="Barry K.W."/>
            <person name="Cichocki N."/>
            <person name="Veneault-Fourrey C."/>
            <person name="LaButti K."/>
            <person name="Lindquist E.A."/>
            <person name="Lipzen A."/>
            <person name="Lundell T."/>
            <person name="Morin E."/>
            <person name="Murat C."/>
            <person name="Sun H."/>
            <person name="Tunlid A."/>
            <person name="Henrissat B."/>
            <person name="Grigoriev I.V."/>
            <person name="Hibbett D.S."/>
            <person name="Martin F."/>
            <person name="Nordberg H.P."/>
            <person name="Cantor M.N."/>
            <person name="Hua S.X."/>
        </authorList>
    </citation>
    <scope>NUCLEOTIDE SEQUENCE [LARGE SCALE GENOMIC DNA]</scope>
    <source>
        <strain evidence="1 2">Marx 270</strain>
    </source>
</reference>
<name>A0A0C3PDF6_PISTI</name>
<evidence type="ECO:0000313" key="1">
    <source>
        <dbReference type="EMBL" id="KIO11800.1"/>
    </source>
</evidence>
<evidence type="ECO:0000313" key="2">
    <source>
        <dbReference type="Proteomes" id="UP000054217"/>
    </source>
</evidence>
<reference evidence="2" key="2">
    <citation type="submission" date="2015-01" db="EMBL/GenBank/DDBJ databases">
        <title>Evolutionary Origins and Diversification of the Mycorrhizal Mutualists.</title>
        <authorList>
            <consortium name="DOE Joint Genome Institute"/>
            <consortium name="Mycorrhizal Genomics Consortium"/>
            <person name="Kohler A."/>
            <person name="Kuo A."/>
            <person name="Nagy L.G."/>
            <person name="Floudas D."/>
            <person name="Copeland A."/>
            <person name="Barry K.W."/>
            <person name="Cichocki N."/>
            <person name="Veneault-Fourrey C."/>
            <person name="LaButti K."/>
            <person name="Lindquist E.A."/>
            <person name="Lipzen A."/>
            <person name="Lundell T."/>
            <person name="Morin E."/>
            <person name="Murat C."/>
            <person name="Riley R."/>
            <person name="Ohm R."/>
            <person name="Sun H."/>
            <person name="Tunlid A."/>
            <person name="Henrissat B."/>
            <person name="Grigoriev I.V."/>
            <person name="Hibbett D.S."/>
            <person name="Martin F."/>
        </authorList>
    </citation>
    <scope>NUCLEOTIDE SEQUENCE [LARGE SCALE GENOMIC DNA]</scope>
    <source>
        <strain evidence="2">Marx 270</strain>
    </source>
</reference>
<sequence length="107" mass="11829">MNPFKLLAIECSVVFLTRTPCWRSEAFVRGKYPGGINDQLGTLAGQHGLSTRHFLQARLSSFICAEQVKGNLDALVSLASAPTLTRLDLRPYNPTQQPLCPNYHISV</sequence>
<keyword evidence="2" id="KW-1185">Reference proteome</keyword>
<dbReference type="EMBL" id="KN831949">
    <property type="protein sequence ID" value="KIO11800.1"/>
    <property type="molecule type" value="Genomic_DNA"/>
</dbReference>
<dbReference type="Proteomes" id="UP000054217">
    <property type="component" value="Unassembled WGS sequence"/>
</dbReference>
<dbReference type="AlphaFoldDB" id="A0A0C3PDF6"/>
<gene>
    <name evidence="1" type="ORF">M404DRAFT_798535</name>
</gene>